<dbReference type="AlphaFoldDB" id="A0A934TWS7"/>
<comment type="caution">
    <text evidence="14">The sequence shown here is derived from an EMBL/GenBank/DDBJ whole genome shotgun (WGS) entry which is preliminary data.</text>
</comment>
<evidence type="ECO:0000256" key="11">
    <source>
        <dbReference type="ARBA" id="ARBA00023303"/>
    </source>
</evidence>
<gene>
    <name evidence="14" type="ORF">JJB11_22210</name>
</gene>
<evidence type="ECO:0000256" key="3">
    <source>
        <dbReference type="ARBA" id="ARBA00022448"/>
    </source>
</evidence>
<feature type="transmembrane region" description="Helical" evidence="13">
    <location>
        <begin position="35"/>
        <end position="58"/>
    </location>
</feature>
<reference evidence="14" key="2">
    <citation type="submission" date="2021-01" db="EMBL/GenBank/DDBJ databases">
        <authorList>
            <person name="Kang M."/>
        </authorList>
    </citation>
    <scope>NUCLEOTIDE SEQUENCE</scope>
    <source>
        <strain evidence="14">KACC 17527</strain>
    </source>
</reference>
<evidence type="ECO:0000313" key="14">
    <source>
        <dbReference type="EMBL" id="MBK6008820.1"/>
    </source>
</evidence>
<dbReference type="EMBL" id="JAEPWM010000012">
    <property type="protein sequence ID" value="MBK6008820.1"/>
    <property type="molecule type" value="Genomic_DNA"/>
</dbReference>
<evidence type="ECO:0000256" key="8">
    <source>
        <dbReference type="ARBA" id="ARBA00022989"/>
    </source>
</evidence>
<evidence type="ECO:0000256" key="1">
    <source>
        <dbReference type="ARBA" id="ARBA00004141"/>
    </source>
</evidence>
<dbReference type="Proteomes" id="UP000630528">
    <property type="component" value="Unassembled WGS sequence"/>
</dbReference>
<dbReference type="Pfam" id="PF06736">
    <property type="entry name" value="TMEM175"/>
    <property type="match status" value="1"/>
</dbReference>
<evidence type="ECO:0000256" key="13">
    <source>
        <dbReference type="SAM" id="Phobius"/>
    </source>
</evidence>
<evidence type="ECO:0000256" key="9">
    <source>
        <dbReference type="ARBA" id="ARBA00023065"/>
    </source>
</evidence>
<keyword evidence="7" id="KW-0630">Potassium</keyword>
<reference evidence="14" key="1">
    <citation type="journal article" date="2012" name="J. Microbiol. Biotechnol.">
        <title>Ramlibacter ginsenosidimutans sp. nov., with ginsenoside-converting activity.</title>
        <authorList>
            <person name="Wang L."/>
            <person name="An D.S."/>
            <person name="Kim S.G."/>
            <person name="Jin F.X."/>
            <person name="Kim S.C."/>
            <person name="Lee S.T."/>
            <person name="Im W.T."/>
        </authorList>
    </citation>
    <scope>NUCLEOTIDE SEQUENCE</scope>
    <source>
        <strain evidence="14">KACC 17527</strain>
    </source>
</reference>
<evidence type="ECO:0000256" key="2">
    <source>
        <dbReference type="ARBA" id="ARBA00006920"/>
    </source>
</evidence>
<keyword evidence="3" id="KW-0813">Transport</keyword>
<evidence type="ECO:0000313" key="15">
    <source>
        <dbReference type="Proteomes" id="UP000630528"/>
    </source>
</evidence>
<comment type="subcellular location">
    <subcellularLocation>
        <location evidence="1">Membrane</location>
        <topology evidence="1">Multi-pass membrane protein</topology>
    </subcellularLocation>
</comment>
<comment type="catalytic activity">
    <reaction evidence="12">
        <text>K(+)(in) = K(+)(out)</text>
        <dbReference type="Rhea" id="RHEA:29463"/>
        <dbReference type="ChEBI" id="CHEBI:29103"/>
    </reaction>
</comment>
<accession>A0A934TWS7</accession>
<keyword evidence="9" id="KW-0406">Ion transport</keyword>
<keyword evidence="8 13" id="KW-1133">Transmembrane helix</keyword>
<feature type="transmembrane region" description="Helical" evidence="13">
    <location>
        <begin position="101"/>
        <end position="122"/>
    </location>
</feature>
<keyword evidence="5 13" id="KW-0812">Transmembrane</keyword>
<dbReference type="GO" id="GO:0005267">
    <property type="term" value="F:potassium channel activity"/>
    <property type="evidence" value="ECO:0007669"/>
    <property type="project" value="UniProtKB-KW"/>
</dbReference>
<dbReference type="GO" id="GO:0016020">
    <property type="term" value="C:membrane"/>
    <property type="evidence" value="ECO:0007669"/>
    <property type="project" value="UniProtKB-SubCell"/>
</dbReference>
<organism evidence="14 15">
    <name type="scientific">Ramlibacter ginsenosidimutans</name>
    <dbReference type="NCBI Taxonomy" id="502333"/>
    <lineage>
        <taxon>Bacteria</taxon>
        <taxon>Pseudomonadati</taxon>
        <taxon>Pseudomonadota</taxon>
        <taxon>Betaproteobacteria</taxon>
        <taxon>Burkholderiales</taxon>
        <taxon>Comamonadaceae</taxon>
        <taxon>Ramlibacter</taxon>
    </lineage>
</organism>
<keyword evidence="15" id="KW-1185">Reference proteome</keyword>
<evidence type="ECO:0000256" key="12">
    <source>
        <dbReference type="ARBA" id="ARBA00034430"/>
    </source>
</evidence>
<evidence type="ECO:0000256" key="10">
    <source>
        <dbReference type="ARBA" id="ARBA00023136"/>
    </source>
</evidence>
<comment type="similarity">
    <text evidence="2">Belongs to the TMEM175 family.</text>
</comment>
<dbReference type="GO" id="GO:0015252">
    <property type="term" value="F:proton channel activity"/>
    <property type="evidence" value="ECO:0007669"/>
    <property type="project" value="InterPro"/>
</dbReference>
<keyword evidence="4" id="KW-0633">Potassium transport</keyword>
<dbReference type="PANTHER" id="PTHR31462">
    <property type="entry name" value="ENDOSOMAL/LYSOSOMAL POTASSIUM CHANNEL TMEM175"/>
    <property type="match status" value="1"/>
</dbReference>
<evidence type="ECO:0000256" key="4">
    <source>
        <dbReference type="ARBA" id="ARBA00022538"/>
    </source>
</evidence>
<proteinExistence type="inferred from homology"/>
<protein>
    <submittedName>
        <fullName evidence="14">DUF1211 domain-containing protein</fullName>
    </submittedName>
</protein>
<feature type="transmembrane region" description="Helical" evidence="13">
    <location>
        <begin position="74"/>
        <end position="95"/>
    </location>
</feature>
<dbReference type="PANTHER" id="PTHR31462:SF5">
    <property type="entry name" value="ENDOSOMAL_LYSOSOMAL PROTON CHANNEL TMEM175"/>
    <property type="match status" value="1"/>
</dbReference>
<dbReference type="InterPro" id="IPR010617">
    <property type="entry name" value="TMEM175-like"/>
</dbReference>
<evidence type="ECO:0000256" key="7">
    <source>
        <dbReference type="ARBA" id="ARBA00022958"/>
    </source>
</evidence>
<evidence type="ECO:0000256" key="5">
    <source>
        <dbReference type="ARBA" id="ARBA00022692"/>
    </source>
</evidence>
<sequence length="200" mass="21848">MGKNRLEAFSDGVVAIIITIMVLELKPPHATTPEALFQLAPVFLSYVLSFVVVAIVWVNHHHLLHTVDHVSGRILWLNNHLLFWLSLVPFITAWIGESHLAPLPVALYGLVLFCSGAAFDLLRRAIASDPATDPALAEVHRRSNRTNAVTMALYVASVPLAWVSVWLSVAIYVAVPLLYFMPGRTIEKLSSAVPAGAPAD</sequence>
<keyword evidence="10 13" id="KW-0472">Membrane</keyword>
<keyword evidence="6" id="KW-0631">Potassium channel</keyword>
<name>A0A934TWS7_9BURK</name>
<keyword evidence="11" id="KW-0407">Ion channel</keyword>
<feature type="transmembrane region" description="Helical" evidence="13">
    <location>
        <begin position="7"/>
        <end position="23"/>
    </location>
</feature>
<feature type="transmembrane region" description="Helical" evidence="13">
    <location>
        <begin position="151"/>
        <end position="175"/>
    </location>
</feature>
<evidence type="ECO:0000256" key="6">
    <source>
        <dbReference type="ARBA" id="ARBA00022826"/>
    </source>
</evidence>